<feature type="compositionally biased region" description="Polar residues" evidence="1">
    <location>
        <begin position="183"/>
        <end position="202"/>
    </location>
</feature>
<dbReference type="STRING" id="1569628.A0A316UZI5"/>
<gene>
    <name evidence="3" type="ORF">BDZ90DRAFT_152276</name>
</gene>
<feature type="compositionally biased region" description="Low complexity" evidence="1">
    <location>
        <begin position="750"/>
        <end position="763"/>
    </location>
</feature>
<dbReference type="OrthoDB" id="3367059at2759"/>
<feature type="transmembrane region" description="Helical" evidence="2">
    <location>
        <begin position="696"/>
        <end position="720"/>
    </location>
</feature>
<feature type="region of interest" description="Disordered" evidence="1">
    <location>
        <begin position="435"/>
        <end position="469"/>
    </location>
</feature>
<reference evidence="3 4" key="1">
    <citation type="journal article" date="2018" name="Mol. Biol. Evol.">
        <title>Broad Genomic Sampling Reveals a Smut Pathogenic Ancestry of the Fungal Clade Ustilaginomycotina.</title>
        <authorList>
            <person name="Kijpornyongpan T."/>
            <person name="Mondo S.J."/>
            <person name="Barry K."/>
            <person name="Sandor L."/>
            <person name="Lee J."/>
            <person name="Lipzen A."/>
            <person name="Pangilinan J."/>
            <person name="LaButti K."/>
            <person name="Hainaut M."/>
            <person name="Henrissat B."/>
            <person name="Grigoriev I.V."/>
            <person name="Spatafora J.W."/>
            <person name="Aime M.C."/>
        </authorList>
    </citation>
    <scope>NUCLEOTIDE SEQUENCE [LARGE SCALE GENOMIC DNA]</scope>
    <source>
        <strain evidence="3 4">MCA 5214</strain>
    </source>
</reference>
<proteinExistence type="predicted"/>
<feature type="compositionally biased region" description="Basic and acidic residues" evidence="1">
    <location>
        <begin position="726"/>
        <end position="735"/>
    </location>
</feature>
<sequence length="771" mass="82841">MMTAAASPRSPAASPRVHTSSSTEQSPFLNHFNFPSSSSSSVSSSSSSRRAQHVSFSSSSSSSSPAHWSTTSPDSVDGWWEHVLPQGPLADRLRRAHHEPHRSPSSSTIGRSSASVRSSPKAARNVFAFPGQASRRHHADGDDDSSDNEHAAAPRKSQAAKLLAEEMGTSGSGGGRRRNRQRVQSADGPSTSRSLSELSQHNPVHMQQLHPPAPHLRPRAHRHSVMPACPSTGSSGHFSPLSRTPEISSGSETEYAPTSTTTSASSTLSRSQSLQINSGRAARSKKSTTFSDQEWQDVLSGRHYKKRSSRRVSFDAEAEAKARSDEENEDELRKLRLLHQQQQHQQHKHQSQPHSQHRNPLDELAASGSQHWFNTTSSATIHRRRTRTLSRDGFGIANPSSSRRAGTGSAPVSPRTSMHLSDAQRAKLLDGLGIEGSGLASHQHSPAVSPPLPSSSSSRPPRYVPAPASQHEVAVLRSLQSAQHHITRTTSTALSYSRSLLHLPAPVVRPLMQATLIWWISSATLFALGTCLLASYCLTVWDDVNGKKRSAEAQWGKKRGATRQEEEDDSHSASTSTYASPSATPSASRRASAANALALVEEVGKVVFISPLHFAAKVPLAVAYSLAPRAVPTGSSPSSNGSSSSTTPTKERSRSGSLVAAEGDAAEDATDSQQNEERQRRYKDAKDRPLPPRPPLSSLIPSMFFTLLLALGAGLFGGWVKKHSKGNGEGEEKGQQEQQEEGQQETRSCAQGAAQGHAMGQQGKRISLVVA</sequence>
<evidence type="ECO:0000256" key="1">
    <source>
        <dbReference type="SAM" id="MobiDB-lite"/>
    </source>
</evidence>
<dbReference type="AlphaFoldDB" id="A0A316UZI5"/>
<feature type="compositionally biased region" description="Low complexity" evidence="1">
    <location>
        <begin position="103"/>
        <end position="119"/>
    </location>
</feature>
<organism evidence="3 4">
    <name type="scientific">Jaminaea rosea</name>
    <dbReference type="NCBI Taxonomy" id="1569628"/>
    <lineage>
        <taxon>Eukaryota</taxon>
        <taxon>Fungi</taxon>
        <taxon>Dikarya</taxon>
        <taxon>Basidiomycota</taxon>
        <taxon>Ustilaginomycotina</taxon>
        <taxon>Exobasidiomycetes</taxon>
        <taxon>Microstromatales</taxon>
        <taxon>Microstromatales incertae sedis</taxon>
        <taxon>Jaminaea</taxon>
    </lineage>
</organism>
<feature type="compositionally biased region" description="Low complexity" evidence="1">
    <location>
        <begin position="1"/>
        <end position="16"/>
    </location>
</feature>
<accession>A0A316UZI5</accession>
<keyword evidence="2" id="KW-0472">Membrane</keyword>
<feature type="compositionally biased region" description="Polar residues" evidence="1">
    <location>
        <begin position="231"/>
        <end position="250"/>
    </location>
</feature>
<feature type="region of interest" description="Disordered" evidence="1">
    <location>
        <begin position="549"/>
        <end position="587"/>
    </location>
</feature>
<feature type="region of interest" description="Disordered" evidence="1">
    <location>
        <begin position="373"/>
        <end position="420"/>
    </location>
</feature>
<feature type="compositionally biased region" description="Basic and acidic residues" evidence="1">
    <location>
        <begin position="675"/>
        <end position="690"/>
    </location>
</feature>
<name>A0A316UZI5_9BASI</name>
<dbReference type="EMBL" id="KZ819665">
    <property type="protein sequence ID" value="PWN28585.1"/>
    <property type="molecule type" value="Genomic_DNA"/>
</dbReference>
<feature type="compositionally biased region" description="Polar residues" evidence="1">
    <location>
        <begin position="17"/>
        <end position="28"/>
    </location>
</feature>
<feature type="compositionally biased region" description="Basic and acidic residues" evidence="1">
    <location>
        <begin position="312"/>
        <end position="325"/>
    </location>
</feature>
<feature type="compositionally biased region" description="Basic residues" evidence="1">
    <location>
        <begin position="345"/>
        <end position="357"/>
    </location>
</feature>
<dbReference type="Proteomes" id="UP000245884">
    <property type="component" value="Unassembled WGS sequence"/>
</dbReference>
<feature type="compositionally biased region" description="Low complexity" evidence="1">
    <location>
        <begin position="572"/>
        <end position="587"/>
    </location>
</feature>
<keyword evidence="2" id="KW-1133">Transmembrane helix</keyword>
<dbReference type="RefSeq" id="XP_025363197.1">
    <property type="nucleotide sequence ID" value="XM_025503546.1"/>
</dbReference>
<feature type="region of interest" description="Disordered" evidence="1">
    <location>
        <begin position="1"/>
        <end position="361"/>
    </location>
</feature>
<dbReference type="GeneID" id="37025369"/>
<feature type="region of interest" description="Disordered" evidence="1">
    <location>
        <begin position="630"/>
        <end position="697"/>
    </location>
</feature>
<keyword evidence="4" id="KW-1185">Reference proteome</keyword>
<feature type="region of interest" description="Disordered" evidence="1">
    <location>
        <begin position="724"/>
        <end position="771"/>
    </location>
</feature>
<feature type="compositionally biased region" description="Low complexity" evidence="1">
    <location>
        <begin position="34"/>
        <end position="72"/>
    </location>
</feature>
<evidence type="ECO:0000313" key="4">
    <source>
        <dbReference type="Proteomes" id="UP000245884"/>
    </source>
</evidence>
<protein>
    <submittedName>
        <fullName evidence="3">Uncharacterized protein</fullName>
    </submittedName>
</protein>
<feature type="compositionally biased region" description="Low complexity" evidence="1">
    <location>
        <begin position="251"/>
        <end position="275"/>
    </location>
</feature>
<evidence type="ECO:0000313" key="3">
    <source>
        <dbReference type="EMBL" id="PWN28585.1"/>
    </source>
</evidence>
<keyword evidence="2" id="KW-0812">Transmembrane</keyword>
<evidence type="ECO:0000256" key="2">
    <source>
        <dbReference type="SAM" id="Phobius"/>
    </source>
</evidence>
<feature type="compositionally biased region" description="Low complexity" evidence="1">
    <location>
        <begin position="454"/>
        <end position="469"/>
    </location>
</feature>
<feature type="compositionally biased region" description="Low complexity" evidence="1">
    <location>
        <begin position="632"/>
        <end position="648"/>
    </location>
</feature>